<dbReference type="Proteomes" id="UP001272515">
    <property type="component" value="Unassembled WGS sequence"/>
</dbReference>
<comment type="caution">
    <text evidence="1">The sequence shown here is derived from an EMBL/GenBank/DDBJ whole genome shotgun (WGS) entry which is preliminary data.</text>
</comment>
<reference evidence="1 2" key="1">
    <citation type="submission" date="2023-10" db="EMBL/GenBank/DDBJ databases">
        <title>Veillonella sp. nov., isolated from a pig farm feces dump.</title>
        <authorList>
            <person name="Chang Y.-H."/>
        </authorList>
    </citation>
    <scope>NUCLEOTIDE SEQUENCE [LARGE SCALE GENOMIC DNA]</scope>
    <source>
        <strain evidence="1 2">YH-vei2233</strain>
    </source>
</reference>
<gene>
    <name evidence="1" type="ORF">RVY80_08115</name>
</gene>
<sequence length="134" mass="15115">MKKESPITEGDIFFMPNFKASYWTRSVHQPDPSKLPKNLFAGHVTNDEVTEVIGVPANKSDMVMVVSLLGNTAESVENQKLLFNSVLPSLSFMNEEFVVPYPSTRIVLQDHIYMDVPTAYMDINPLGVKQQRLL</sequence>
<name>A0ABU3ZAV3_9FIRM</name>
<dbReference type="EMBL" id="JAWJZB010000009">
    <property type="protein sequence ID" value="MDV5088802.1"/>
    <property type="molecule type" value="Genomic_DNA"/>
</dbReference>
<evidence type="ECO:0000313" key="2">
    <source>
        <dbReference type="Proteomes" id="UP001272515"/>
    </source>
</evidence>
<organism evidence="1 2">
    <name type="scientific">Veillonella absiana</name>
    <dbReference type="NCBI Taxonomy" id="3079305"/>
    <lineage>
        <taxon>Bacteria</taxon>
        <taxon>Bacillati</taxon>
        <taxon>Bacillota</taxon>
        <taxon>Negativicutes</taxon>
        <taxon>Veillonellales</taxon>
        <taxon>Veillonellaceae</taxon>
        <taxon>Veillonella</taxon>
    </lineage>
</organism>
<keyword evidence="2" id="KW-1185">Reference proteome</keyword>
<dbReference type="RefSeq" id="WP_317330196.1">
    <property type="nucleotide sequence ID" value="NZ_JAWJZA010000008.1"/>
</dbReference>
<evidence type="ECO:0000313" key="1">
    <source>
        <dbReference type="EMBL" id="MDV5088802.1"/>
    </source>
</evidence>
<proteinExistence type="predicted"/>
<protein>
    <submittedName>
        <fullName evidence="1">Uncharacterized protein</fullName>
    </submittedName>
</protein>
<accession>A0ABU3ZAV3</accession>